<dbReference type="GO" id="GO:0004176">
    <property type="term" value="F:ATP-dependent peptidase activity"/>
    <property type="evidence" value="ECO:0007669"/>
    <property type="project" value="InterPro"/>
</dbReference>
<dbReference type="GO" id="GO:0051117">
    <property type="term" value="F:ATPase binding"/>
    <property type="evidence" value="ECO:0007669"/>
    <property type="project" value="TreeGrafter"/>
</dbReference>
<gene>
    <name evidence="10" type="primary">clpP</name>
</gene>
<dbReference type="GO" id="GO:0006515">
    <property type="term" value="P:protein quality control for misfolded or incompletely synthesized proteins"/>
    <property type="evidence" value="ECO:0007669"/>
    <property type="project" value="TreeGrafter"/>
</dbReference>
<dbReference type="PRINTS" id="PR00127">
    <property type="entry name" value="CLPPROTEASEP"/>
</dbReference>
<evidence type="ECO:0000256" key="1">
    <source>
        <dbReference type="ARBA" id="ARBA00007039"/>
    </source>
</evidence>
<geneLocation type="plastid" evidence="10"/>
<evidence type="ECO:0000256" key="7">
    <source>
        <dbReference type="RuleBase" id="RU000549"/>
    </source>
</evidence>
<dbReference type="PROSITE" id="PS00382">
    <property type="entry name" value="CLP_PROTEASE_HIS"/>
    <property type="match status" value="1"/>
</dbReference>
<evidence type="ECO:0000256" key="8">
    <source>
        <dbReference type="RuleBase" id="RU003567"/>
    </source>
</evidence>
<feature type="active site" evidence="5">
    <location>
        <position position="360"/>
    </location>
</feature>
<keyword evidence="3 7" id="KW-0378">Hydrolase</keyword>
<reference evidence="10" key="1">
    <citation type="submission" date="2016-09" db="EMBL/GenBank/DDBJ databases">
        <title>The plastid genome of Polytoma uvella is the largest known among non-photosynthetic algae and plants and reveals contrasting evolutionary paths to nonphotosynthetic life styles.</title>
        <authorList>
            <person name="Figueroa-Martinez F.J."/>
            <person name="Nedelcu A."/>
            <person name="Smith D.R."/>
            <person name="Reyes-Prieto A."/>
        </authorList>
    </citation>
    <scope>NUCLEOTIDE SEQUENCE</scope>
    <source>
        <strain evidence="10">UTEX 964</strain>
    </source>
</reference>
<dbReference type="InterPro" id="IPR023562">
    <property type="entry name" value="ClpP/TepA"/>
</dbReference>
<dbReference type="InterPro" id="IPR001907">
    <property type="entry name" value="ClpP"/>
</dbReference>
<accession>A0A1L2M5D4</accession>
<evidence type="ECO:0000256" key="9">
    <source>
        <dbReference type="SAM" id="MobiDB-lite"/>
    </source>
</evidence>
<dbReference type="EMBL" id="KX828177">
    <property type="protein sequence ID" value="APD80677.1"/>
    <property type="molecule type" value="Genomic_DNA"/>
</dbReference>
<keyword evidence="4 7" id="KW-0720">Serine protease</keyword>
<dbReference type="EC" id="3.4.21.92" evidence="7"/>
<dbReference type="SUPFAM" id="SSF52096">
    <property type="entry name" value="ClpP/crotonase"/>
    <property type="match status" value="1"/>
</dbReference>
<protein>
    <recommendedName>
        <fullName evidence="8">ATP-dependent Clp protease proteolytic subunit</fullName>
        <ecNumber evidence="7">3.4.21.92</ecNumber>
    </recommendedName>
</protein>
<name>A0A1L2M5D4_9CHLO</name>
<dbReference type="InterPro" id="IPR029045">
    <property type="entry name" value="ClpP/crotonase-like_dom_sf"/>
</dbReference>
<dbReference type="InterPro" id="IPR033135">
    <property type="entry name" value="ClpP_His_AS"/>
</dbReference>
<comment type="similarity">
    <text evidence="1 8">Belongs to the peptidase S14 family.</text>
</comment>
<dbReference type="GO" id="GO:0009536">
    <property type="term" value="C:plastid"/>
    <property type="evidence" value="ECO:0007669"/>
    <property type="project" value="UniProtKB-ARBA"/>
</dbReference>
<dbReference type="InterPro" id="IPR018215">
    <property type="entry name" value="ClpP_Ser_AS"/>
</dbReference>
<organism evidence="10">
    <name type="scientific">Polytoma uvella</name>
    <dbReference type="NCBI Taxonomy" id="40532"/>
    <lineage>
        <taxon>Eukaryota</taxon>
        <taxon>Viridiplantae</taxon>
        <taxon>Chlorophyta</taxon>
        <taxon>core chlorophytes</taxon>
        <taxon>Chlorophyceae</taxon>
        <taxon>CS clade</taxon>
        <taxon>Chlamydomonadales</taxon>
        <taxon>Chlamydomonadaceae</taxon>
        <taxon>Polytoma</taxon>
    </lineage>
</organism>
<evidence type="ECO:0000256" key="3">
    <source>
        <dbReference type="ARBA" id="ARBA00022801"/>
    </source>
</evidence>
<dbReference type="PANTHER" id="PTHR10381">
    <property type="entry name" value="ATP-DEPENDENT CLP PROTEASE PROTEOLYTIC SUBUNIT"/>
    <property type="match status" value="1"/>
</dbReference>
<evidence type="ECO:0000256" key="2">
    <source>
        <dbReference type="ARBA" id="ARBA00022670"/>
    </source>
</evidence>
<proteinExistence type="inferred from homology"/>
<evidence type="ECO:0000313" key="10">
    <source>
        <dbReference type="EMBL" id="APD80677.1"/>
    </source>
</evidence>
<dbReference type="GO" id="GO:0009368">
    <property type="term" value="C:endopeptidase Clp complex"/>
    <property type="evidence" value="ECO:0007669"/>
    <property type="project" value="TreeGrafter"/>
</dbReference>
<sequence length="486" mass="55465">MPIGVPRIIYCWGEETSPQWTDIYNFIFRRRMVFLMQYLDDELCNQICGLLINIHMDDRSPSKAELEKRETGNVRKSRKTEQLAGDLLNADEDMLNVDEDMGIDDIFKREQLTLQKITTDWLSWNAQFFDYADEPYLAELLTKDFNHLNKSFQRVSKKNEKTQKTPSVNENTSTSSSSCITPLLNSKKRGSTKWIQSSGTAKKHLDVYSPFIKHLTNDLKKYSFTDNVRIDEVEKINTNRLHMLKTNTSFINKVTATLTATINKVTALRWTKKVMNKTLSQLLLKKKYLDALSNSKNSATGYNRDYYNATEKTLMEEEYKKVFVIINSFGGSVGNGITVHDALQFIKAGSLTLGLGVAASAASLALAGGTIGQRYVTEGCHTMLHQPESSISGQASDIWIDSMEILKIRKDVADIYSLSTYRPRHKILRDLDRDFYLTATETINYGLADEIATNEVMHSIVEQTGRLWSFNESSQQRLLENRENEV</sequence>
<feature type="active site" evidence="6">
    <location>
        <position position="385"/>
    </location>
</feature>
<dbReference type="GO" id="GO:0004252">
    <property type="term" value="F:serine-type endopeptidase activity"/>
    <property type="evidence" value="ECO:0007669"/>
    <property type="project" value="UniProtKB-EC"/>
</dbReference>
<dbReference type="Gene3D" id="3.90.226.10">
    <property type="entry name" value="2-enoyl-CoA Hydratase, Chain A, domain 1"/>
    <property type="match status" value="1"/>
</dbReference>
<keyword evidence="2 7" id="KW-0645">Protease</keyword>
<dbReference type="Pfam" id="PF00574">
    <property type="entry name" value="CLP_protease"/>
    <property type="match status" value="1"/>
</dbReference>
<dbReference type="CDD" id="cd07017">
    <property type="entry name" value="S14_ClpP_2"/>
    <property type="match status" value="1"/>
</dbReference>
<feature type="region of interest" description="Disordered" evidence="9">
    <location>
        <begin position="155"/>
        <end position="176"/>
    </location>
</feature>
<dbReference type="PANTHER" id="PTHR10381:SF11">
    <property type="entry name" value="ATP-DEPENDENT CLP PROTEASE PROTEOLYTIC SUBUNIT, MITOCHONDRIAL"/>
    <property type="match status" value="1"/>
</dbReference>
<keyword evidence="10" id="KW-0934">Plastid</keyword>
<dbReference type="PROSITE" id="PS00381">
    <property type="entry name" value="CLP_PROTEASE_SER"/>
    <property type="match status" value="1"/>
</dbReference>
<evidence type="ECO:0000256" key="6">
    <source>
        <dbReference type="PROSITE-ProRule" id="PRU10086"/>
    </source>
</evidence>
<evidence type="ECO:0000256" key="5">
    <source>
        <dbReference type="PROSITE-ProRule" id="PRU10085"/>
    </source>
</evidence>
<evidence type="ECO:0000256" key="4">
    <source>
        <dbReference type="ARBA" id="ARBA00022825"/>
    </source>
</evidence>
<dbReference type="AlphaFoldDB" id="A0A1L2M5D4"/>